<dbReference type="Proteomes" id="UP000029889">
    <property type="component" value="Segment"/>
</dbReference>
<accession>A0A097EX34</accession>
<name>A0A097EX34_9CAUD</name>
<proteinExistence type="predicted"/>
<gene>
    <name evidence="1" type="primary">74</name>
    <name evidence="1" type="ORF">PBI_121Q_74</name>
</gene>
<evidence type="ECO:0000313" key="2">
    <source>
        <dbReference type="Proteomes" id="UP000029889"/>
    </source>
</evidence>
<keyword evidence="2" id="KW-1185">Reference proteome</keyword>
<dbReference type="RefSeq" id="YP_009101668.1">
    <property type="nucleotide sequence ID" value="NC_025447.1"/>
</dbReference>
<reference evidence="1 2" key="1">
    <citation type="submission" date="2014-09" db="EMBL/GenBank/DDBJ databases">
        <authorList>
            <person name="Lapin J.S."/>
            <person name="Pope W.H."/>
            <person name="Hua J."/>
            <person name="Ford M.E."/>
            <person name="Conway J.F."/>
            <person name="Hatfull G.F."/>
            <person name="Hendrix R.W."/>
        </authorList>
    </citation>
    <scope>NUCLEOTIDE SEQUENCE [LARGE SCALE GENOMIC DNA]</scope>
</reference>
<organism evidence="1 2">
    <name type="scientific">Escherichia phage 121Q</name>
    <dbReference type="NCBI Taxonomy" id="1555202"/>
    <lineage>
        <taxon>Viruses</taxon>
        <taxon>Duplodnaviria</taxon>
        <taxon>Heunggongvirae</taxon>
        <taxon>Uroviricota</taxon>
        <taxon>Caudoviricetes</taxon>
        <taxon>Asteriusvirus</taxon>
        <taxon>Asteriusvirus av121Q</taxon>
    </lineage>
</organism>
<evidence type="ECO:0000313" key="1">
    <source>
        <dbReference type="EMBL" id="AIT13971.1"/>
    </source>
</evidence>
<protein>
    <submittedName>
        <fullName evidence="1">Uncharacterized protein</fullName>
    </submittedName>
</protein>
<dbReference type="GeneID" id="22111114"/>
<dbReference type="EMBL" id="KM507819">
    <property type="protein sequence ID" value="AIT13971.1"/>
    <property type="molecule type" value="Genomic_DNA"/>
</dbReference>
<sequence length="92" mass="10873">MGKCWVCVKVFDEEYEIILDVLPQQYMVCNEKYKLDTYPTPMYMGICPLCDSNGVSNSEISFTNQATTNCVSGYIRENREYFIRRLYERQNL</sequence>
<dbReference type="KEGG" id="vg:22111114"/>